<proteinExistence type="predicted"/>
<dbReference type="EMBL" id="ASHM01097789">
    <property type="protein sequence ID" value="PNX66074.1"/>
    <property type="molecule type" value="Genomic_DNA"/>
</dbReference>
<evidence type="ECO:0000313" key="1">
    <source>
        <dbReference type="EMBL" id="PNX66074.1"/>
    </source>
</evidence>
<protein>
    <submittedName>
        <fullName evidence="1">Uncharacterized protein</fullName>
    </submittedName>
</protein>
<dbReference type="Proteomes" id="UP000236291">
    <property type="component" value="Unassembled WGS sequence"/>
</dbReference>
<accession>A0A2K3KIF1</accession>
<feature type="non-terminal residue" evidence="1">
    <location>
        <position position="1"/>
    </location>
</feature>
<comment type="caution">
    <text evidence="1">The sequence shown here is derived from an EMBL/GenBank/DDBJ whole genome shotgun (WGS) entry which is preliminary data.</text>
</comment>
<reference evidence="1 2" key="1">
    <citation type="journal article" date="2014" name="Am. J. Bot.">
        <title>Genome assembly and annotation for red clover (Trifolium pratense; Fabaceae).</title>
        <authorList>
            <person name="Istvanek J."/>
            <person name="Jaros M."/>
            <person name="Krenek A."/>
            <person name="Repkova J."/>
        </authorList>
    </citation>
    <scope>NUCLEOTIDE SEQUENCE [LARGE SCALE GENOMIC DNA]</scope>
    <source>
        <strain evidence="2">cv. Tatra</strain>
        <tissue evidence="1">Young leaves</tissue>
    </source>
</reference>
<reference evidence="1 2" key="2">
    <citation type="journal article" date="2017" name="Front. Plant Sci.">
        <title>Gene Classification and Mining of Molecular Markers Useful in Red Clover (Trifolium pratense) Breeding.</title>
        <authorList>
            <person name="Istvanek J."/>
            <person name="Dluhosova J."/>
            <person name="Dluhos P."/>
            <person name="Patkova L."/>
            <person name="Nedelnik J."/>
            <person name="Repkova J."/>
        </authorList>
    </citation>
    <scope>NUCLEOTIDE SEQUENCE [LARGE SCALE GENOMIC DNA]</scope>
    <source>
        <strain evidence="2">cv. Tatra</strain>
        <tissue evidence="1">Young leaves</tissue>
    </source>
</reference>
<name>A0A2K3KIF1_TRIPR</name>
<dbReference type="AlphaFoldDB" id="A0A2K3KIF1"/>
<sequence>DRPSLLGYVGADVFQRRSFLVAVLGHALGFFFSSRAFKEPHQRFDLPPMAC</sequence>
<gene>
    <name evidence="1" type="ORF">L195_g054891</name>
</gene>
<evidence type="ECO:0000313" key="2">
    <source>
        <dbReference type="Proteomes" id="UP000236291"/>
    </source>
</evidence>
<organism evidence="1 2">
    <name type="scientific">Trifolium pratense</name>
    <name type="common">Red clover</name>
    <dbReference type="NCBI Taxonomy" id="57577"/>
    <lineage>
        <taxon>Eukaryota</taxon>
        <taxon>Viridiplantae</taxon>
        <taxon>Streptophyta</taxon>
        <taxon>Embryophyta</taxon>
        <taxon>Tracheophyta</taxon>
        <taxon>Spermatophyta</taxon>
        <taxon>Magnoliopsida</taxon>
        <taxon>eudicotyledons</taxon>
        <taxon>Gunneridae</taxon>
        <taxon>Pentapetalae</taxon>
        <taxon>rosids</taxon>
        <taxon>fabids</taxon>
        <taxon>Fabales</taxon>
        <taxon>Fabaceae</taxon>
        <taxon>Papilionoideae</taxon>
        <taxon>50 kb inversion clade</taxon>
        <taxon>NPAAA clade</taxon>
        <taxon>Hologalegina</taxon>
        <taxon>IRL clade</taxon>
        <taxon>Trifolieae</taxon>
        <taxon>Trifolium</taxon>
    </lineage>
</organism>